<dbReference type="InterPro" id="IPR026022">
    <property type="entry name" value="PhoU_dom"/>
</dbReference>
<dbReference type="SUPFAM" id="SSF109755">
    <property type="entry name" value="PhoU-like"/>
    <property type="match status" value="1"/>
</dbReference>
<dbReference type="EMBL" id="JRJU01000005">
    <property type="protein sequence ID" value="KHF40906.1"/>
    <property type="molecule type" value="Genomic_DNA"/>
</dbReference>
<dbReference type="PANTHER" id="PTHR42930:SF3">
    <property type="entry name" value="PHOSPHATE-SPECIFIC TRANSPORT SYSTEM ACCESSORY PROTEIN PHOU"/>
    <property type="match status" value="1"/>
</dbReference>
<dbReference type="GO" id="GO:0005737">
    <property type="term" value="C:cytoplasm"/>
    <property type="evidence" value="ECO:0007669"/>
    <property type="project" value="UniProtKB-SubCell"/>
</dbReference>
<dbReference type="eggNOG" id="COG0704">
    <property type="taxonomic scope" value="Bacteria"/>
</dbReference>
<evidence type="ECO:0000256" key="7">
    <source>
        <dbReference type="PIRNR" id="PIRNR003107"/>
    </source>
</evidence>
<dbReference type="Pfam" id="PF01895">
    <property type="entry name" value="PhoU"/>
    <property type="match status" value="2"/>
</dbReference>
<keyword evidence="6 7" id="KW-0592">Phosphate transport</keyword>
<dbReference type="OrthoDB" id="9814256at2"/>
<dbReference type="Gene3D" id="1.20.58.220">
    <property type="entry name" value="Phosphate transport system protein phou homolog 2, domain 2"/>
    <property type="match status" value="1"/>
</dbReference>
<dbReference type="InterPro" id="IPR038078">
    <property type="entry name" value="PhoU-like_sf"/>
</dbReference>
<dbReference type="GO" id="GO:0045936">
    <property type="term" value="P:negative regulation of phosphate metabolic process"/>
    <property type="evidence" value="ECO:0007669"/>
    <property type="project" value="InterPro"/>
</dbReference>
<feature type="domain" description="PhoU" evidence="8">
    <location>
        <begin position="122"/>
        <end position="205"/>
    </location>
</feature>
<comment type="caution">
    <text evidence="9">The sequence shown here is derived from an EMBL/GenBank/DDBJ whole genome shotgun (WGS) entry which is preliminary data.</text>
</comment>
<reference evidence="9 10" key="1">
    <citation type="submission" date="2014-09" db="EMBL/GenBank/DDBJ databases">
        <title>Genome sequencing and annotation of Bacillus Okhensis strain Kh10-101T.</title>
        <authorList>
            <person name="Prakash J.S."/>
        </authorList>
    </citation>
    <scope>NUCLEOTIDE SEQUENCE [LARGE SCALE GENOMIC DNA]</scope>
    <source>
        <strain evidence="10">Kh10-101T</strain>
    </source>
</reference>
<proteinExistence type="inferred from homology"/>
<keyword evidence="10" id="KW-1185">Reference proteome</keyword>
<dbReference type="FunFam" id="1.20.58.220:FF:000004">
    <property type="entry name" value="Phosphate-specific transport system accessory protein PhoU"/>
    <property type="match status" value="1"/>
</dbReference>
<dbReference type="RefSeq" id="WP_034626897.1">
    <property type="nucleotide sequence ID" value="NZ_JRJU01000005.1"/>
</dbReference>
<evidence type="ECO:0000313" key="10">
    <source>
        <dbReference type="Proteomes" id="UP000030832"/>
    </source>
</evidence>
<evidence type="ECO:0000256" key="6">
    <source>
        <dbReference type="ARBA" id="ARBA00022592"/>
    </source>
</evidence>
<dbReference type="GO" id="GO:0006817">
    <property type="term" value="P:phosphate ion transport"/>
    <property type="evidence" value="ECO:0007669"/>
    <property type="project" value="UniProtKB-KW"/>
</dbReference>
<dbReference type="NCBIfam" id="TIGR02135">
    <property type="entry name" value="phoU_full"/>
    <property type="match status" value="1"/>
</dbReference>
<evidence type="ECO:0000256" key="4">
    <source>
        <dbReference type="ARBA" id="ARBA00022448"/>
    </source>
</evidence>
<dbReference type="InterPro" id="IPR028366">
    <property type="entry name" value="PhoU"/>
</dbReference>
<keyword evidence="5 7" id="KW-0963">Cytoplasm</keyword>
<sequence length="217" mass="25173">MDIRESFHSQLDLVKHHLLEMGTRVEEVIDQMIQAFASSDARQMEQIIHHDYLINQLEVGMHDQVTRLISRQQPVATDLRKLIVALKISSDLERVADLVVDIAKQSKRMKKDSLLPYQVKIVAMFTLAQEMIHKSLQAYRETDLLLAQKIAAMDDKVDALYGELIRELFKLKDDHIEVDQITQLAFIGRYIERIADYATNLAEWVVYEVNGKHFDLN</sequence>
<dbReference type="PANTHER" id="PTHR42930">
    <property type="entry name" value="PHOSPHATE-SPECIFIC TRANSPORT SYSTEM ACCESSORY PROTEIN PHOU"/>
    <property type="match status" value="1"/>
</dbReference>
<comment type="subcellular location">
    <subcellularLocation>
        <location evidence="1 7">Cytoplasm</location>
    </subcellularLocation>
</comment>
<dbReference type="GO" id="GO:0030643">
    <property type="term" value="P:intracellular phosphate ion homeostasis"/>
    <property type="evidence" value="ECO:0007669"/>
    <property type="project" value="InterPro"/>
</dbReference>
<dbReference type="AlphaFoldDB" id="A0A0B0IMN6"/>
<evidence type="ECO:0000313" key="9">
    <source>
        <dbReference type="EMBL" id="KHF40906.1"/>
    </source>
</evidence>
<gene>
    <name evidence="9" type="ORF">LQ50_05815</name>
</gene>
<evidence type="ECO:0000259" key="8">
    <source>
        <dbReference type="Pfam" id="PF01895"/>
    </source>
</evidence>
<feature type="domain" description="PhoU" evidence="8">
    <location>
        <begin position="18"/>
        <end position="104"/>
    </location>
</feature>
<evidence type="ECO:0000256" key="3">
    <source>
        <dbReference type="ARBA" id="ARBA00011738"/>
    </source>
</evidence>
<evidence type="ECO:0000256" key="1">
    <source>
        <dbReference type="ARBA" id="ARBA00004496"/>
    </source>
</evidence>
<organism evidence="9 10">
    <name type="scientific">Halalkalibacter okhensis</name>
    <dbReference type="NCBI Taxonomy" id="333138"/>
    <lineage>
        <taxon>Bacteria</taxon>
        <taxon>Bacillati</taxon>
        <taxon>Bacillota</taxon>
        <taxon>Bacilli</taxon>
        <taxon>Bacillales</taxon>
        <taxon>Bacillaceae</taxon>
        <taxon>Halalkalibacter</taxon>
    </lineage>
</organism>
<accession>A0A0B0IMN6</accession>
<comment type="function">
    <text evidence="7">Plays a role in the regulation of phosphate uptake.</text>
</comment>
<dbReference type="PIRSF" id="PIRSF003107">
    <property type="entry name" value="PhoU"/>
    <property type="match status" value="1"/>
</dbReference>
<comment type="subunit">
    <text evidence="3 7">Homodimer.</text>
</comment>
<dbReference type="STRING" id="333138.LQ50_05815"/>
<name>A0A0B0IMN6_9BACI</name>
<evidence type="ECO:0000256" key="2">
    <source>
        <dbReference type="ARBA" id="ARBA00008107"/>
    </source>
</evidence>
<comment type="similarity">
    <text evidence="2 7">Belongs to the PhoU family.</text>
</comment>
<keyword evidence="4 7" id="KW-0813">Transport</keyword>
<dbReference type="Proteomes" id="UP000030832">
    <property type="component" value="Unassembled WGS sequence"/>
</dbReference>
<protein>
    <recommendedName>
        <fullName evidence="7">Phosphate-specific transport system accessory protein PhoU</fullName>
    </recommendedName>
</protein>
<evidence type="ECO:0000256" key="5">
    <source>
        <dbReference type="ARBA" id="ARBA00022490"/>
    </source>
</evidence>